<feature type="coiled-coil region" evidence="1">
    <location>
        <begin position="56"/>
        <end position="101"/>
    </location>
</feature>
<dbReference type="PANTHER" id="PTHR32046">
    <property type="entry name" value="G DOMAIN-CONTAINING PROTEIN"/>
    <property type="match status" value="1"/>
</dbReference>
<gene>
    <name evidence="3" type="ORF">PSON_ATCC_30995.1.T0710295</name>
</gene>
<reference evidence="3" key="1">
    <citation type="submission" date="2021-01" db="EMBL/GenBank/DDBJ databases">
        <authorList>
            <consortium name="Genoscope - CEA"/>
            <person name="William W."/>
        </authorList>
    </citation>
    <scope>NUCLEOTIDE SEQUENCE</scope>
</reference>
<keyword evidence="1" id="KW-0175">Coiled coil</keyword>
<evidence type="ECO:0000256" key="1">
    <source>
        <dbReference type="SAM" id="Coils"/>
    </source>
</evidence>
<dbReference type="EMBL" id="CAJJDN010000071">
    <property type="protein sequence ID" value="CAD8099392.1"/>
    <property type="molecule type" value="Genomic_DNA"/>
</dbReference>
<evidence type="ECO:0000313" key="3">
    <source>
        <dbReference type="EMBL" id="CAD8099392.1"/>
    </source>
</evidence>
<dbReference type="CDD" id="cd00882">
    <property type="entry name" value="Ras_like_GTPase"/>
    <property type="match status" value="1"/>
</dbReference>
<dbReference type="InterPro" id="IPR006073">
    <property type="entry name" value="GTP-bd"/>
</dbReference>
<evidence type="ECO:0000313" key="4">
    <source>
        <dbReference type="Proteomes" id="UP000692954"/>
    </source>
</evidence>
<dbReference type="Proteomes" id="UP000692954">
    <property type="component" value="Unassembled WGS sequence"/>
</dbReference>
<organism evidence="3 4">
    <name type="scientific">Paramecium sonneborni</name>
    <dbReference type="NCBI Taxonomy" id="65129"/>
    <lineage>
        <taxon>Eukaryota</taxon>
        <taxon>Sar</taxon>
        <taxon>Alveolata</taxon>
        <taxon>Ciliophora</taxon>
        <taxon>Intramacronucleata</taxon>
        <taxon>Oligohymenophorea</taxon>
        <taxon>Peniculida</taxon>
        <taxon>Parameciidae</taxon>
        <taxon>Paramecium</taxon>
    </lineage>
</organism>
<evidence type="ECO:0000259" key="2">
    <source>
        <dbReference type="Pfam" id="PF01926"/>
    </source>
</evidence>
<accession>A0A8S1P8C5</accession>
<protein>
    <recommendedName>
        <fullName evidence="2">G domain-containing protein</fullName>
    </recommendedName>
</protein>
<name>A0A8S1P8C5_9CILI</name>
<keyword evidence="4" id="KW-1185">Reference proteome</keyword>
<dbReference type="Pfam" id="PF01926">
    <property type="entry name" value="MMR_HSR1"/>
    <property type="match status" value="1"/>
</dbReference>
<feature type="domain" description="G" evidence="2">
    <location>
        <begin position="228"/>
        <end position="348"/>
    </location>
</feature>
<proteinExistence type="predicted"/>
<dbReference type="PANTHER" id="PTHR32046:SF11">
    <property type="entry name" value="IMMUNE-ASSOCIATED NUCLEOTIDE-BINDING PROTEIN 10-LIKE"/>
    <property type="match status" value="1"/>
</dbReference>
<comment type="caution">
    <text evidence="3">The sequence shown here is derived from an EMBL/GenBank/DDBJ whole genome shotgun (WGS) entry which is preliminary data.</text>
</comment>
<dbReference type="GO" id="GO:0005525">
    <property type="term" value="F:GTP binding"/>
    <property type="evidence" value="ECO:0007669"/>
    <property type="project" value="InterPro"/>
</dbReference>
<dbReference type="AlphaFoldDB" id="A0A8S1P8C5"/>
<sequence length="649" mass="77378">MSKIIENEYYCIQEHKLPIIAVLQDPKLSIRERLVCSQCMENLETDTQTVGWKKVKEQIQSQIQQKQQINNRFKNHLLLQLKQLQTQIEELGNTINNEIQNLLKIIDQWKQQSQVEFREQSSQFWDELDQYFKNQQQNFNLENQQLQEWKKLNSIQIQTVQSKLKYFKEFEVHKICQNILTEIELNFQFVQLKPKLSLPLIKIDQKKTGDPQYKYYQQKMPNQKYKNIIFIGEKEVGKTTLINAFVNYYFGITWEDNFRLIVADQLSTEEILHYYVEPHNQRDYGIHFIDTPGIYGKNDYQTIQKISQFIYENILQIDIIMICIKATRTRLTTETQQILQSIVKILNQEYAKKIIVARTFYSGADDADKSIITDQQSPFFQISQYLSQNWHFEFNGQSIVKKTSYNSAKVYFDSSIKNFQQIEKEQLFTNDSKNEPLKVPNQLYNSQLQRPVVTDLQKPSNPVQEEDYAKIIEDSYNQLKQLLIQTFNVYYYTKYPVKYNQYNQYNQLYKVVNQVTTFQINCKQCSITCYVGFKSENNAKDFFNNFLNQQCYCGCNFNNNLIINQQLWTYQKGQAQTNNDLNRIYNSTQAIFHFLFDLYKLKTQNYKINVMQFFDVLKSEDNTINQGEMQINLTNTQINNSNQFQITKK</sequence>
<dbReference type="OrthoDB" id="8954335at2759"/>